<dbReference type="EMBL" id="OU015566">
    <property type="protein sequence ID" value="CAG5105355.1"/>
    <property type="molecule type" value="Genomic_DNA"/>
</dbReference>
<feature type="region of interest" description="Disordered" evidence="4">
    <location>
        <begin position="206"/>
        <end position="231"/>
    </location>
</feature>
<sequence>MIPIIFILVFGRTDAFFKTVRTKSHCDFLPTPRNGFQNCTGKEEKGHRIGSKCNFTCKKGFEINGTTRTSCNKKGDWTSRIIPECINSKNILKPVETPLYEKAFKPTFDTDDMVKFLQYILNNPQTNTQHAFNAFIDRDLDMSEPVEPEDDGTPDIREMEIPVIEAKDPRIYDDEEDYQSKGFDDYNIDVTDDMKNVLYGTSFREDEPITTSPTAAPTIEKTTPQTTTTTQGKIATPNVVLSTLESEYFSLSWDRVPEAHSYELMLFDTSSNAVQEVFTTEEQFYVFTEMAPETKYKVMVHAVDKDGERSLASVQSIVTKPPPPEVKVDNLSPTKIRVNWSRLKQAVSYLVTVKTASGEIHDNTFEFPTYDSAEITDLSPDTDYTVEVDAILLDNVSVATIVDHRTAPATPVHITNLSTTSNSISVNWSPALGATKYNVEVVQNGIPVDSKIIPASQSSASIEGLSAYTEYDIFVKAFFNPTLFTSEQATIITRSTSPSVTKTEVTDSSIFLSWTASPGSIGYTLKIAEAAATSSPRLITTTDTSITLNEQIEQYTDYRVTITANFAAGHVDLSTEVDVKTDPAAPELTISEVGTHEVQFSWSQVPGVEEYSTKLIQNAQVIDEYTISATTNTFQFKNLNVWSAYTITVTAKTPSKSFTGSADFRSLSIAPVLSVVGTSSSSASISWTSLSGLAGDYSVTISPADKSAPAKSVSTAENSVEFFDLEAFTSYLIELSSITQDDLVYESSLELITDPNNPELTLESTDSTSALLTWSKVPSAAKYSVTIADSIGSVVHRAEISLARYSAENLTPFRHYTVTVDAHYNGKLLSSSLDFVTDPESPTLTLSDITPISGQVSWLAVPGAESYIVTCRKPNGKAAETVTIPAEGPHTYSALNLDPDSTFSVTVEAVKGDKTFPATISLRTSAIPGISSVGVTSIRSTSINVSWEVVNVSGLLPIASKVIYFTETSKRKSVEVEAGVASVELLDLFPESSYTIEVVQIFPFGTSDALTTGAVTAPLLANVQVEDILSRSAQLTWTALSSAKSYVINVEPELRGAQNPIQVFTNHFTLNDLDVATEYTLSIYAEFANGVATDLVDQVKLTTAPEPPVLLVDDITSTSMKLASTSVIGAKKYEVVYFPAAEPEIDTEVILHSDGVDKIISGLEPETEFVFKIRAALEGKNTDWVEARYTTAPIGADLWFDHIRSTSLIVHWAPIENAESYVLTISGIGELVFPADKHSATISDLEPNSEYDFHWVARMSSATTDPSLASQITAHKPPQMSFSDIRSTSMDISWDDNDSCSDYTLAILPVADQRIERSRTAFSILKMKPDTIYSISIICNVGFGQTDEQVVMVKTQVPAPVVKQNDLRSSSAKISWSKRAEYELYSITLVPSGKNDVITDNEISYEGLDEDTEYTVTISTQSSGGFTDDVVFTFQTAPAAPTIYFDSIRSTEVAFNWPSHDRVEFYKVQITPSLVNVPKKIMTNELVIFGLPADSDFVIDIIGVGNGFETDMSVETFKTAPSPPEVSVSAVRTDEFTISWSEVVNASLVEIAVVPAPDLSGEGVFQLDAADGQFVLERLDAETVYHVSVKAIIEAVTVTDSIQLNQLTAPLPPVVYTTEIRTSSMNVQWSTIPEAAHYVLDVYPRPESLPGSEPFELLESSILLTELRAEIRYEITVWAVLISGSTTNEAVISQTTAPPAPKIILKEARTTMASLIFTPIKNRVEYQITVDPPIAGNSDFSRIETSLKLIGTRPDVDYTVTIVAHLQGKSTDSTSLTFTSAPPAVVATSKDKRSTSIRINWDPVPLAHRYYAEITPPTTSGISRIPIYTNFVQLSDLNEDTAYNMTITAVSARSTWTTDDHLCSFSTAPKMSKLTTSDVTSHAMKLSWTEVEHIHMYRLEFSPSIGGAKYEESTETFIDNFSPDTEYEISIVGIGEDFETDPFRLKRFSAPPAPILSFPSIKSRRLDLAWNSLPDDYYWIVNIYPVPAGHEDTWPLKTSDTTFTALGLEPESEYSFTIRAVSEQRATDLTTIAQETAPLGPPIKVPNQTVRTTSAVVEWEEIPTAISYKVFAKSLNSAAYDVHYTTSAISHVLQDLQALEEYEVSVLALLIGNGVTDVSITTFTTAPEPPTFEVVRARVKRDSTVHVNSTWSSITDDDEYYINMSPPTGSFKSQHVTKGNDQFLITGLALGRPYRFGIFAKLPDGKRTDVRSVVYQTPSSPRCYECSSVRDPKDCTAEVACPLNSGYSCMTFDRRENGRRMLTRGCKKRDACETQRKSHKCNPRWQHACVLVGCCNDDLCNEGNRLN</sequence>
<dbReference type="InterPro" id="IPR035976">
    <property type="entry name" value="Sushi/SCR/CCP_sf"/>
</dbReference>
<evidence type="ECO:0000259" key="6">
    <source>
        <dbReference type="PROSITE" id="PS50923"/>
    </source>
</evidence>
<feature type="domain" description="Fibronectin type-III" evidence="5">
    <location>
        <begin position="1951"/>
        <end position="2036"/>
    </location>
</feature>
<dbReference type="SUPFAM" id="SSF57302">
    <property type="entry name" value="Snake toxin-like"/>
    <property type="match status" value="1"/>
</dbReference>
<feature type="domain" description="Fibronectin type-III" evidence="5">
    <location>
        <begin position="838"/>
        <end position="928"/>
    </location>
</feature>
<evidence type="ECO:0000313" key="7">
    <source>
        <dbReference type="EMBL" id="CAG5105355.1"/>
    </source>
</evidence>
<feature type="compositionally biased region" description="Low complexity" evidence="4">
    <location>
        <begin position="209"/>
        <end position="231"/>
    </location>
</feature>
<accession>A0ABN7SWU0</accession>
<dbReference type="PANTHER" id="PTHR46708">
    <property type="entry name" value="TENASCIN"/>
    <property type="match status" value="1"/>
</dbReference>
<dbReference type="Gene3D" id="2.60.40.10">
    <property type="entry name" value="Immunoglobulins"/>
    <property type="match status" value="17"/>
</dbReference>
<dbReference type="SMART" id="SM00060">
    <property type="entry name" value="FN3"/>
    <property type="match status" value="22"/>
</dbReference>
<dbReference type="SUPFAM" id="SSF57535">
    <property type="entry name" value="Complement control module/SCR domain"/>
    <property type="match status" value="1"/>
</dbReference>
<dbReference type="InterPro" id="IPR045860">
    <property type="entry name" value="Snake_toxin-like_sf"/>
</dbReference>
<feature type="domain" description="Fibronectin type-III" evidence="5">
    <location>
        <begin position="1609"/>
        <end position="1700"/>
    </location>
</feature>
<gene>
    <name evidence="7" type="ORF">OKIOD_LOCUS10821</name>
</gene>
<evidence type="ECO:0000313" key="8">
    <source>
        <dbReference type="Proteomes" id="UP001158576"/>
    </source>
</evidence>
<evidence type="ECO:0000256" key="1">
    <source>
        <dbReference type="ARBA" id="ARBA00022737"/>
    </source>
</evidence>
<feature type="domain" description="Fibronectin type-III" evidence="5">
    <location>
        <begin position="1104"/>
        <end position="1195"/>
    </location>
</feature>
<comment type="caution">
    <text evidence="3">Lacks conserved residue(s) required for the propagation of feature annotation.</text>
</comment>
<dbReference type="Pfam" id="PF00041">
    <property type="entry name" value="fn3"/>
    <property type="match status" value="2"/>
</dbReference>
<dbReference type="InterPro" id="IPR000436">
    <property type="entry name" value="Sushi_SCR_CCP_dom"/>
</dbReference>
<dbReference type="CDD" id="cd00063">
    <property type="entry name" value="FN3"/>
    <property type="match status" value="8"/>
</dbReference>
<feature type="domain" description="Sushi" evidence="6">
    <location>
        <begin position="37"/>
        <end position="87"/>
    </location>
</feature>
<dbReference type="CDD" id="cd23539">
    <property type="entry name" value="TFP_LU_ECD_CinHb4_like"/>
    <property type="match status" value="1"/>
</dbReference>
<keyword evidence="3" id="KW-0768">Sushi</keyword>
<dbReference type="InterPro" id="IPR036116">
    <property type="entry name" value="FN3_sf"/>
</dbReference>
<keyword evidence="2" id="KW-1015">Disulfide bond</keyword>
<feature type="domain" description="Fibronectin type-III" evidence="5">
    <location>
        <begin position="407"/>
        <end position="499"/>
    </location>
</feature>
<dbReference type="CDD" id="cd00033">
    <property type="entry name" value="CCP"/>
    <property type="match status" value="1"/>
</dbReference>
<dbReference type="Pfam" id="PF00084">
    <property type="entry name" value="Sushi"/>
    <property type="match status" value="1"/>
</dbReference>
<evidence type="ECO:0000256" key="2">
    <source>
        <dbReference type="ARBA" id="ARBA00023157"/>
    </source>
</evidence>
<feature type="domain" description="Fibronectin type-III" evidence="5">
    <location>
        <begin position="1781"/>
        <end position="1870"/>
    </location>
</feature>
<name>A0ABN7SWU0_OIKDI</name>
<feature type="domain" description="Fibronectin type-III" evidence="5">
    <location>
        <begin position="670"/>
        <end position="757"/>
    </location>
</feature>
<dbReference type="Gene3D" id="2.10.70.10">
    <property type="entry name" value="Complement Module, domain 1"/>
    <property type="match status" value="1"/>
</dbReference>
<dbReference type="InterPro" id="IPR003961">
    <property type="entry name" value="FN3_dom"/>
</dbReference>
<dbReference type="InterPro" id="IPR013783">
    <property type="entry name" value="Ig-like_fold"/>
</dbReference>
<feature type="domain" description="Fibronectin type-III" evidence="5">
    <location>
        <begin position="2038"/>
        <end position="2128"/>
    </location>
</feature>
<proteinExistence type="predicted"/>
<evidence type="ECO:0000259" key="5">
    <source>
        <dbReference type="PROSITE" id="PS50853"/>
    </source>
</evidence>
<keyword evidence="8" id="KW-1185">Reference proteome</keyword>
<reference evidence="7 8" key="1">
    <citation type="submission" date="2021-04" db="EMBL/GenBank/DDBJ databases">
        <authorList>
            <person name="Bliznina A."/>
        </authorList>
    </citation>
    <scope>NUCLEOTIDE SEQUENCE [LARGE SCALE GENOMIC DNA]</scope>
</reference>
<evidence type="ECO:0000256" key="3">
    <source>
        <dbReference type="PROSITE-ProRule" id="PRU00302"/>
    </source>
</evidence>
<evidence type="ECO:0000256" key="4">
    <source>
        <dbReference type="SAM" id="MobiDB-lite"/>
    </source>
</evidence>
<protein>
    <submittedName>
        <fullName evidence="7">Oidioi.mRNA.OKI2018_I69.chr1.g2056.t1.cds</fullName>
    </submittedName>
</protein>
<keyword evidence="1" id="KW-0677">Repeat</keyword>
<feature type="domain" description="Fibronectin type-III" evidence="5">
    <location>
        <begin position="929"/>
        <end position="1020"/>
    </location>
</feature>
<dbReference type="Proteomes" id="UP001158576">
    <property type="component" value="Chromosome 1"/>
</dbReference>
<organism evidence="7 8">
    <name type="scientific">Oikopleura dioica</name>
    <name type="common">Tunicate</name>
    <dbReference type="NCBI Taxonomy" id="34765"/>
    <lineage>
        <taxon>Eukaryota</taxon>
        <taxon>Metazoa</taxon>
        <taxon>Chordata</taxon>
        <taxon>Tunicata</taxon>
        <taxon>Appendicularia</taxon>
        <taxon>Copelata</taxon>
        <taxon>Oikopleuridae</taxon>
        <taxon>Oikopleura</taxon>
    </lineage>
</organism>
<dbReference type="PROSITE" id="PS50853">
    <property type="entry name" value="FN3"/>
    <property type="match status" value="10"/>
</dbReference>
<dbReference type="PROSITE" id="PS50923">
    <property type="entry name" value="SUSHI"/>
    <property type="match status" value="1"/>
</dbReference>
<dbReference type="InterPro" id="IPR050991">
    <property type="entry name" value="ECM_Regulatory_Proteins"/>
</dbReference>
<dbReference type="SUPFAM" id="SSF49265">
    <property type="entry name" value="Fibronectin type III"/>
    <property type="match status" value="12"/>
</dbReference>
<dbReference type="PANTHER" id="PTHR46708:SF2">
    <property type="entry name" value="FIBRONECTIN TYPE-III DOMAIN-CONTAINING PROTEIN"/>
    <property type="match status" value="1"/>
</dbReference>
<feature type="domain" description="Fibronectin type-III" evidence="5">
    <location>
        <begin position="235"/>
        <end position="323"/>
    </location>
</feature>
<dbReference type="SMART" id="SM00032">
    <property type="entry name" value="CCP"/>
    <property type="match status" value="1"/>
</dbReference>